<protein>
    <submittedName>
        <fullName evidence="1">Uncharacterized protein</fullName>
    </submittedName>
</protein>
<evidence type="ECO:0000313" key="2">
    <source>
        <dbReference type="Proteomes" id="UP001066276"/>
    </source>
</evidence>
<dbReference type="EMBL" id="JANPWB010000002">
    <property type="protein sequence ID" value="KAJ1210523.1"/>
    <property type="molecule type" value="Genomic_DNA"/>
</dbReference>
<keyword evidence="2" id="KW-1185">Reference proteome</keyword>
<dbReference type="AlphaFoldDB" id="A0AAV7WAU6"/>
<accession>A0AAV7WAU6</accession>
<sequence>MGARTGHLPLYALAMPLSHHPAICVTQELKAQGLLGAAGLQSMGNVLPENRFWDFSAPPQESRDSPLMHFT</sequence>
<comment type="caution">
    <text evidence="1">The sequence shown here is derived from an EMBL/GenBank/DDBJ whole genome shotgun (WGS) entry which is preliminary data.</text>
</comment>
<evidence type="ECO:0000313" key="1">
    <source>
        <dbReference type="EMBL" id="KAJ1210523.1"/>
    </source>
</evidence>
<organism evidence="1 2">
    <name type="scientific">Pleurodeles waltl</name>
    <name type="common">Iberian ribbed newt</name>
    <dbReference type="NCBI Taxonomy" id="8319"/>
    <lineage>
        <taxon>Eukaryota</taxon>
        <taxon>Metazoa</taxon>
        <taxon>Chordata</taxon>
        <taxon>Craniata</taxon>
        <taxon>Vertebrata</taxon>
        <taxon>Euteleostomi</taxon>
        <taxon>Amphibia</taxon>
        <taxon>Batrachia</taxon>
        <taxon>Caudata</taxon>
        <taxon>Salamandroidea</taxon>
        <taxon>Salamandridae</taxon>
        <taxon>Pleurodelinae</taxon>
        <taxon>Pleurodeles</taxon>
    </lineage>
</organism>
<name>A0AAV7WAU6_PLEWA</name>
<gene>
    <name evidence="1" type="ORF">NDU88_005886</name>
</gene>
<reference evidence="1" key="1">
    <citation type="journal article" date="2022" name="bioRxiv">
        <title>Sequencing and chromosome-scale assembly of the giantPleurodeles waltlgenome.</title>
        <authorList>
            <person name="Brown T."/>
            <person name="Elewa A."/>
            <person name="Iarovenko S."/>
            <person name="Subramanian E."/>
            <person name="Araus A.J."/>
            <person name="Petzold A."/>
            <person name="Susuki M."/>
            <person name="Suzuki K.-i.T."/>
            <person name="Hayashi T."/>
            <person name="Toyoda A."/>
            <person name="Oliveira C."/>
            <person name="Osipova E."/>
            <person name="Leigh N.D."/>
            <person name="Simon A."/>
            <person name="Yun M.H."/>
        </authorList>
    </citation>
    <scope>NUCLEOTIDE SEQUENCE</scope>
    <source>
        <strain evidence="1">20211129_DDA</strain>
        <tissue evidence="1">Liver</tissue>
    </source>
</reference>
<dbReference type="Proteomes" id="UP001066276">
    <property type="component" value="Chromosome 1_2"/>
</dbReference>
<proteinExistence type="predicted"/>